<dbReference type="GO" id="GO:0016787">
    <property type="term" value="F:hydrolase activity"/>
    <property type="evidence" value="ECO:0007669"/>
    <property type="project" value="UniProtKB-KW"/>
</dbReference>
<proteinExistence type="predicted"/>
<organism evidence="1 2">
    <name type="scientific">Croceitalea dokdonensis DOKDO 023</name>
    <dbReference type="NCBI Taxonomy" id="1300341"/>
    <lineage>
        <taxon>Bacteria</taxon>
        <taxon>Pseudomonadati</taxon>
        <taxon>Bacteroidota</taxon>
        <taxon>Flavobacteriia</taxon>
        <taxon>Flavobacteriales</taxon>
        <taxon>Flavobacteriaceae</taxon>
        <taxon>Croceitalea</taxon>
    </lineage>
</organism>
<name>A0A0P7AVJ5_9FLAO</name>
<dbReference type="EMBL" id="LDJX01000003">
    <property type="protein sequence ID" value="KPM31915.1"/>
    <property type="molecule type" value="Genomic_DNA"/>
</dbReference>
<dbReference type="PATRIC" id="fig|1300341.3.peg.1753"/>
<reference evidence="1 2" key="1">
    <citation type="submission" date="2015-09" db="EMBL/GenBank/DDBJ databases">
        <title>Genome sequence of the marine flavobacterium Croceitalea dokdonensis DOKDO 023 that contains proton- and sodium-pumping rhodopsins.</title>
        <authorList>
            <person name="Kwon S.-K."/>
            <person name="Lee H.K."/>
            <person name="Kwak M.-J."/>
            <person name="Kim J.F."/>
        </authorList>
    </citation>
    <scope>NUCLEOTIDE SEQUENCE [LARGE SCALE GENOMIC DNA]</scope>
    <source>
        <strain evidence="1 2">DOKDO 023</strain>
    </source>
</reference>
<evidence type="ECO:0000313" key="1">
    <source>
        <dbReference type="EMBL" id="KPM31915.1"/>
    </source>
</evidence>
<evidence type="ECO:0000313" key="2">
    <source>
        <dbReference type="Proteomes" id="UP000050280"/>
    </source>
</evidence>
<protein>
    <submittedName>
        <fullName evidence="1">Putative secreted glycosyl hydrolase</fullName>
    </submittedName>
</protein>
<comment type="caution">
    <text evidence="1">The sequence shown here is derived from an EMBL/GenBank/DDBJ whole genome shotgun (WGS) entry which is preliminary data.</text>
</comment>
<keyword evidence="2" id="KW-1185">Reference proteome</keyword>
<dbReference type="Proteomes" id="UP000050280">
    <property type="component" value="Unassembled WGS sequence"/>
</dbReference>
<accession>A0A0P7AVJ5</accession>
<keyword evidence="1" id="KW-0378">Hydrolase</keyword>
<gene>
    <name evidence="1" type="ORF">I595_1563</name>
</gene>
<sequence>MYGAEEFDSFERYPEWKLPPGGKRAILYHIKEGYSSLPMVAPEYQLIDDENYARIHDVIGYISLQDHGSAIGFRTIKIRQL</sequence>
<dbReference type="AlphaFoldDB" id="A0A0P7AVJ5"/>
<dbReference type="STRING" id="1300341.I595_1563"/>